<dbReference type="EMBL" id="CAJVCH010563944">
    <property type="protein sequence ID" value="CAG7832205.1"/>
    <property type="molecule type" value="Genomic_DNA"/>
</dbReference>
<organism evidence="1 2">
    <name type="scientific">Allacma fusca</name>
    <dbReference type="NCBI Taxonomy" id="39272"/>
    <lineage>
        <taxon>Eukaryota</taxon>
        <taxon>Metazoa</taxon>
        <taxon>Ecdysozoa</taxon>
        <taxon>Arthropoda</taxon>
        <taxon>Hexapoda</taxon>
        <taxon>Collembola</taxon>
        <taxon>Symphypleona</taxon>
        <taxon>Sminthuridae</taxon>
        <taxon>Allacma</taxon>
    </lineage>
</organism>
<name>A0A8J2M357_9HEXA</name>
<evidence type="ECO:0000313" key="2">
    <source>
        <dbReference type="Proteomes" id="UP000708208"/>
    </source>
</evidence>
<gene>
    <name evidence="1" type="ORF">AFUS01_LOCUS41902</name>
</gene>
<comment type="caution">
    <text evidence="1">The sequence shown here is derived from an EMBL/GenBank/DDBJ whole genome shotgun (WGS) entry which is preliminary data.</text>
</comment>
<keyword evidence="2" id="KW-1185">Reference proteome</keyword>
<protein>
    <submittedName>
        <fullName evidence="1">Uncharacterized protein</fullName>
    </submittedName>
</protein>
<evidence type="ECO:0000313" key="1">
    <source>
        <dbReference type="EMBL" id="CAG7832205.1"/>
    </source>
</evidence>
<sequence>MEAKGEEILLEAQADNLAKELHQRENNLPNNQRKRRGPTLLVNENPVLSSSRGENVRKGKNPMPKFFELRKFNRF</sequence>
<accession>A0A8J2M357</accession>
<dbReference type="AlphaFoldDB" id="A0A8J2M357"/>
<reference evidence="1" key="1">
    <citation type="submission" date="2021-06" db="EMBL/GenBank/DDBJ databases">
        <authorList>
            <person name="Hodson N. C."/>
            <person name="Mongue J. A."/>
            <person name="Jaron S. K."/>
        </authorList>
    </citation>
    <scope>NUCLEOTIDE SEQUENCE</scope>
</reference>
<proteinExistence type="predicted"/>
<dbReference type="Proteomes" id="UP000708208">
    <property type="component" value="Unassembled WGS sequence"/>
</dbReference>